<keyword evidence="1" id="KW-0238">DNA-binding</keyword>
<keyword evidence="4" id="KW-1185">Reference proteome</keyword>
<accession>G1WDJ9</accession>
<organism evidence="3 4">
    <name type="scientific">Segatella oulorum F0390</name>
    <dbReference type="NCBI Taxonomy" id="702438"/>
    <lineage>
        <taxon>Bacteria</taxon>
        <taxon>Pseudomonadati</taxon>
        <taxon>Bacteroidota</taxon>
        <taxon>Bacteroidia</taxon>
        <taxon>Bacteroidales</taxon>
        <taxon>Prevotellaceae</taxon>
        <taxon>Segatella</taxon>
    </lineage>
</organism>
<evidence type="ECO:0000259" key="2">
    <source>
        <dbReference type="Pfam" id="PF18291"/>
    </source>
</evidence>
<sequence length="207" mass="22679">MKSFDKKWEEMGTGMGEDAKKSYTCEAQVLYLSTTSPILVKTPSESAFRQLIFLRMAFFKKMLKKINKKWYPQSVLVGSPVTTAQVAKRLAAESTVSPADVAAVLTSLGPVMADYMSQGRSVKLDGIGSFYFTAVSAKGGVDAAEKVSANQIVGVRVRFNPETHYERGGGSRVATRALSDTPIEWEEWKGEEKKKKKGVGEVEIHGS</sequence>
<evidence type="ECO:0000313" key="3">
    <source>
        <dbReference type="EMBL" id="EGV29570.1"/>
    </source>
</evidence>
<protein>
    <recommendedName>
        <fullName evidence="2">HU domain-containing protein</fullName>
    </recommendedName>
</protein>
<dbReference type="GO" id="GO:0003677">
    <property type="term" value="F:DNA binding"/>
    <property type="evidence" value="ECO:0007669"/>
    <property type="project" value="UniProtKB-KW"/>
</dbReference>
<dbReference type="NCBIfam" id="TIGR01201">
    <property type="entry name" value="HU_rel"/>
    <property type="match status" value="1"/>
</dbReference>
<evidence type="ECO:0000313" key="4">
    <source>
        <dbReference type="Proteomes" id="UP000005141"/>
    </source>
</evidence>
<dbReference type="EMBL" id="ADGI01000060">
    <property type="protein sequence ID" value="EGV29570.1"/>
    <property type="molecule type" value="Genomic_DNA"/>
</dbReference>
<comment type="caution">
    <text evidence="3">The sequence shown here is derived from an EMBL/GenBank/DDBJ whole genome shotgun (WGS) entry which is preliminary data.</text>
</comment>
<name>G1WDJ9_9BACT</name>
<dbReference type="Pfam" id="PF18291">
    <property type="entry name" value="HU-HIG"/>
    <property type="match status" value="1"/>
</dbReference>
<dbReference type="AlphaFoldDB" id="G1WDJ9"/>
<feature type="domain" description="HU" evidence="2">
    <location>
        <begin position="67"/>
        <end position="165"/>
    </location>
</feature>
<reference evidence="3 4" key="1">
    <citation type="submission" date="2011-07" db="EMBL/GenBank/DDBJ databases">
        <title>The Genome Sequence of Prevotella oulorum F0390.</title>
        <authorList>
            <consortium name="The Broad Institute Genome Sequencing Platform"/>
            <consortium name="The Broad Institute Genome Sequencing Center for Infectious Disease"/>
            <person name="Earl A."/>
            <person name="Ward D."/>
            <person name="Feldgarden M."/>
            <person name="Gevers D."/>
            <person name="Izard J."/>
            <person name="Ganesan A."/>
            <person name="Baranova O.V."/>
            <person name="Blanton J.M."/>
            <person name="Tanner A.C."/>
            <person name="Dewhirst F.E."/>
            <person name="Young S.K."/>
            <person name="Zeng Q."/>
            <person name="Gargeya S."/>
            <person name="Fitzgerald M."/>
            <person name="Haas B."/>
            <person name="Abouelleil A."/>
            <person name="Alvarado L."/>
            <person name="Arachchi H.M."/>
            <person name="Berlin A."/>
            <person name="Brown A."/>
            <person name="Chapman S.B."/>
            <person name="Chen Z."/>
            <person name="Dunbar C."/>
            <person name="Freedman E."/>
            <person name="Gearin G."/>
            <person name="Gellesch M."/>
            <person name="Goldberg J."/>
            <person name="Griggs A."/>
            <person name="Gujja S."/>
            <person name="Heiman D."/>
            <person name="Howarth C."/>
            <person name="Larson L."/>
            <person name="Lui A."/>
            <person name="MacDonald P.J.P."/>
            <person name="Mehta T."/>
            <person name="Montmayeur A."/>
            <person name="Murphy C."/>
            <person name="Neiman D."/>
            <person name="Pearson M."/>
            <person name="Priest M."/>
            <person name="Roberts A."/>
            <person name="Saif S."/>
            <person name="Shea T."/>
            <person name="Shenoy N."/>
            <person name="Sisk P."/>
            <person name="Stolte C."/>
            <person name="Sykes S."/>
            <person name="Wortman J."/>
            <person name="Nusbaum C."/>
            <person name="Birren B."/>
        </authorList>
    </citation>
    <scope>NUCLEOTIDE SEQUENCE [LARGE SCALE GENOMIC DNA]</scope>
    <source>
        <strain evidence="3 4">F0390</strain>
    </source>
</reference>
<dbReference type="SUPFAM" id="SSF47729">
    <property type="entry name" value="IHF-like DNA-binding proteins"/>
    <property type="match status" value="1"/>
</dbReference>
<dbReference type="PATRIC" id="fig|702438.4.peg.1959"/>
<dbReference type="InterPro" id="IPR010992">
    <property type="entry name" value="IHF-like_DNA-bd_dom_sf"/>
</dbReference>
<dbReference type="Gene3D" id="4.10.520.10">
    <property type="entry name" value="IHF-like DNA-binding proteins"/>
    <property type="match status" value="1"/>
</dbReference>
<dbReference type="InterPro" id="IPR005902">
    <property type="entry name" value="HU_DNA-bd_put"/>
</dbReference>
<dbReference type="HOGENOM" id="CLU_112331_3_0_10"/>
<gene>
    <name evidence="3" type="ORF">HMPREF9431_01891</name>
</gene>
<dbReference type="eggNOG" id="COG0776">
    <property type="taxonomic scope" value="Bacteria"/>
</dbReference>
<dbReference type="Proteomes" id="UP000005141">
    <property type="component" value="Unassembled WGS sequence"/>
</dbReference>
<evidence type="ECO:0000256" key="1">
    <source>
        <dbReference type="ARBA" id="ARBA00023125"/>
    </source>
</evidence>
<dbReference type="InterPro" id="IPR041607">
    <property type="entry name" value="HU-HIG"/>
</dbReference>
<proteinExistence type="predicted"/>